<evidence type="ECO:0000313" key="2">
    <source>
        <dbReference type="EMBL" id="MBB2900423.1"/>
    </source>
</evidence>
<proteinExistence type="predicted"/>
<reference evidence="2 3" key="2">
    <citation type="submission" date="2020-08" db="EMBL/GenBank/DDBJ databases">
        <authorList>
            <person name="Partida-Martinez L."/>
            <person name="Huntemann M."/>
            <person name="Clum A."/>
            <person name="Wang J."/>
            <person name="Palaniappan K."/>
            <person name="Ritter S."/>
            <person name="Chen I.-M."/>
            <person name="Stamatis D."/>
            <person name="Reddy T."/>
            <person name="O'Malley R."/>
            <person name="Daum C."/>
            <person name="Shapiro N."/>
            <person name="Ivanova N."/>
            <person name="Kyrpides N."/>
            <person name="Woyke T."/>
        </authorList>
    </citation>
    <scope>NUCLEOTIDE SEQUENCE [LARGE SCALE GENOMIC DNA]</scope>
    <source>
        <strain evidence="2 3">AS2.23</strain>
    </source>
</reference>
<dbReference type="RefSeq" id="WP_183390684.1">
    <property type="nucleotide sequence ID" value="NZ_JACHVY010000001.1"/>
</dbReference>
<evidence type="ECO:0000313" key="3">
    <source>
        <dbReference type="Proteomes" id="UP000533269"/>
    </source>
</evidence>
<feature type="compositionally biased region" description="Low complexity" evidence="1">
    <location>
        <begin position="186"/>
        <end position="198"/>
    </location>
</feature>
<dbReference type="AlphaFoldDB" id="A0A7W4XW15"/>
<dbReference type="PROSITE" id="PS51257">
    <property type="entry name" value="PROKAR_LIPOPROTEIN"/>
    <property type="match status" value="1"/>
</dbReference>
<organism evidence="2 3">
    <name type="scientific">Kineococcus radiotolerans</name>
    <dbReference type="NCBI Taxonomy" id="131568"/>
    <lineage>
        <taxon>Bacteria</taxon>
        <taxon>Bacillati</taxon>
        <taxon>Actinomycetota</taxon>
        <taxon>Actinomycetes</taxon>
        <taxon>Kineosporiales</taxon>
        <taxon>Kineosporiaceae</taxon>
        <taxon>Kineococcus</taxon>
    </lineage>
</organism>
<reference evidence="2 3" key="1">
    <citation type="submission" date="2020-08" db="EMBL/GenBank/DDBJ databases">
        <title>The Agave Microbiome: Exploring the role of microbial communities in plant adaptations to desert environments.</title>
        <authorList>
            <person name="Partida-Martinez L.P."/>
        </authorList>
    </citation>
    <scope>NUCLEOTIDE SEQUENCE [LARGE SCALE GENOMIC DNA]</scope>
    <source>
        <strain evidence="2 3">AS2.23</strain>
    </source>
</reference>
<comment type="caution">
    <text evidence="2">The sequence shown here is derived from an EMBL/GenBank/DDBJ whole genome shotgun (WGS) entry which is preliminary data.</text>
</comment>
<evidence type="ECO:0008006" key="4">
    <source>
        <dbReference type="Google" id="ProtNLM"/>
    </source>
</evidence>
<evidence type="ECO:0000256" key="1">
    <source>
        <dbReference type="SAM" id="MobiDB-lite"/>
    </source>
</evidence>
<gene>
    <name evidence="2" type="ORF">FHR75_001211</name>
</gene>
<name>A0A7W4XW15_KINRA</name>
<dbReference type="Proteomes" id="UP000533269">
    <property type="component" value="Unassembled WGS sequence"/>
</dbReference>
<protein>
    <recommendedName>
        <fullName evidence="4">Lipoprotein</fullName>
    </recommendedName>
</protein>
<feature type="region of interest" description="Disordered" evidence="1">
    <location>
        <begin position="186"/>
        <end position="212"/>
    </location>
</feature>
<accession>A0A7W4XW15</accession>
<dbReference type="EMBL" id="JACHVY010000001">
    <property type="protein sequence ID" value="MBB2900423.1"/>
    <property type="molecule type" value="Genomic_DNA"/>
</dbReference>
<sequence length="212" mass="21473">MKLRLRRPVPTARRSALAVVTAAATLGLAGCSVFSPAVVLQPYQPSDGLGGAIGGLDLRNVLVIASDVDEPGVLTAVVVNASDEPATVSVSIDVDAGEPAAQSFFVDARTSLRLGDPGAVAEDDAADDAGRGSQLGWVQVPQIPVSPGETVPVTFRVGGESQTIEAPVHLPCFEYATITPTVPAAEPTAAATPSSSVTCGPVPGETPDAEHE</sequence>